<keyword evidence="2" id="KW-1185">Reference proteome</keyword>
<name>A0ACC1ADB1_9ROSI</name>
<dbReference type="Proteomes" id="UP001164250">
    <property type="component" value="Chromosome 11"/>
</dbReference>
<accession>A0ACC1ADB1</accession>
<organism evidence="1 2">
    <name type="scientific">Pistacia atlantica</name>
    <dbReference type="NCBI Taxonomy" id="434234"/>
    <lineage>
        <taxon>Eukaryota</taxon>
        <taxon>Viridiplantae</taxon>
        <taxon>Streptophyta</taxon>
        <taxon>Embryophyta</taxon>
        <taxon>Tracheophyta</taxon>
        <taxon>Spermatophyta</taxon>
        <taxon>Magnoliopsida</taxon>
        <taxon>eudicotyledons</taxon>
        <taxon>Gunneridae</taxon>
        <taxon>Pentapetalae</taxon>
        <taxon>rosids</taxon>
        <taxon>malvids</taxon>
        <taxon>Sapindales</taxon>
        <taxon>Anacardiaceae</taxon>
        <taxon>Pistacia</taxon>
    </lineage>
</organism>
<reference evidence="2" key="1">
    <citation type="journal article" date="2023" name="G3 (Bethesda)">
        <title>Genome assembly and association tests identify interacting loci associated with vigor, precocity, and sex in interspecific pistachio rootstocks.</title>
        <authorList>
            <person name="Palmer W."/>
            <person name="Jacygrad E."/>
            <person name="Sagayaradj S."/>
            <person name="Cavanaugh K."/>
            <person name="Han R."/>
            <person name="Bertier L."/>
            <person name="Beede B."/>
            <person name="Kafkas S."/>
            <person name="Golino D."/>
            <person name="Preece J."/>
            <person name="Michelmore R."/>
        </authorList>
    </citation>
    <scope>NUCLEOTIDE SEQUENCE [LARGE SCALE GENOMIC DNA]</scope>
</reference>
<proteinExistence type="predicted"/>
<comment type="caution">
    <text evidence="1">The sequence shown here is derived from an EMBL/GenBank/DDBJ whole genome shotgun (WGS) entry which is preliminary data.</text>
</comment>
<evidence type="ECO:0000313" key="1">
    <source>
        <dbReference type="EMBL" id="KAJ0084013.1"/>
    </source>
</evidence>
<gene>
    <name evidence="1" type="ORF">Patl1_31224</name>
</gene>
<dbReference type="EMBL" id="CM047907">
    <property type="protein sequence ID" value="KAJ0084013.1"/>
    <property type="molecule type" value="Genomic_DNA"/>
</dbReference>
<evidence type="ECO:0000313" key="2">
    <source>
        <dbReference type="Proteomes" id="UP001164250"/>
    </source>
</evidence>
<sequence>MISFLDSFLDWQSQSFNVSYILALISVFSISLLVEWLSHARLIKSITSNDVIAGLLQTFMFAIRILLAYLLMLAVMSFNTGILIAAVAGYSVGFLIFASQVSRKFNVENCEDLSDLPPLVCM</sequence>
<protein>
    <submittedName>
        <fullName evidence="1">Uncharacterized protein</fullName>
    </submittedName>
</protein>